<proteinExistence type="predicted"/>
<evidence type="ECO:0000313" key="3">
    <source>
        <dbReference type="EMBL" id="GIU41735.1"/>
    </source>
</evidence>
<feature type="domain" description="BIG2" evidence="2">
    <location>
        <begin position="317"/>
        <end position="402"/>
    </location>
</feature>
<name>A0ABQ4P2J2_9GAMM</name>
<keyword evidence="4" id="KW-1185">Reference proteome</keyword>
<dbReference type="InterPro" id="IPR008964">
    <property type="entry name" value="Invasin/intimin_cell_adhesion"/>
</dbReference>
<feature type="domain" description="BIG2" evidence="2">
    <location>
        <begin position="616"/>
        <end position="697"/>
    </location>
</feature>
<feature type="domain" description="BIG2" evidence="2">
    <location>
        <begin position="44"/>
        <end position="125"/>
    </location>
</feature>
<evidence type="ECO:0000313" key="4">
    <source>
        <dbReference type="Proteomes" id="UP000887104"/>
    </source>
</evidence>
<feature type="signal peptide" evidence="1">
    <location>
        <begin position="1"/>
        <end position="20"/>
    </location>
</feature>
<dbReference type="EMBL" id="BPEY01000007">
    <property type="protein sequence ID" value="GIU41735.1"/>
    <property type="molecule type" value="Genomic_DNA"/>
</dbReference>
<feature type="domain" description="BIG2" evidence="2">
    <location>
        <begin position="788"/>
        <end position="869"/>
    </location>
</feature>
<feature type="domain" description="BIG2" evidence="2">
    <location>
        <begin position="497"/>
        <end position="582"/>
    </location>
</feature>
<protein>
    <recommendedName>
        <fullName evidence="2">BIG2 domain-containing protein</fullName>
    </recommendedName>
</protein>
<accession>A0ABQ4P2J2</accession>
<dbReference type="SUPFAM" id="SSF49373">
    <property type="entry name" value="Invasin/intimin cell-adhesion fragments"/>
    <property type="match status" value="5"/>
</dbReference>
<dbReference type="Pfam" id="PF02368">
    <property type="entry name" value="Big_2"/>
    <property type="match status" value="1"/>
</dbReference>
<feature type="domain" description="BIG2" evidence="2">
    <location>
        <begin position="1587"/>
        <end position="1667"/>
    </location>
</feature>
<dbReference type="InterPro" id="IPR003343">
    <property type="entry name" value="Big_2"/>
</dbReference>
<feature type="domain" description="BIG2" evidence="2">
    <location>
        <begin position="874"/>
        <end position="959"/>
    </location>
</feature>
<evidence type="ECO:0000259" key="2">
    <source>
        <dbReference type="SMART" id="SM00635"/>
    </source>
</evidence>
<feature type="domain" description="BIG2" evidence="2">
    <location>
        <begin position="1316"/>
        <end position="1401"/>
    </location>
</feature>
<feature type="domain" description="BIG2" evidence="2">
    <location>
        <begin position="407"/>
        <end position="492"/>
    </location>
</feature>
<feature type="domain" description="BIG2" evidence="2">
    <location>
        <begin position="1140"/>
        <end position="1221"/>
    </location>
</feature>
<sequence length="1670" mass="173938">MTIFKQLQRQLILLTLLILAGCGGDDDGFPTGACGGPDNPCPAYAIALEVTPSNSVIAVSTHQVYQAIATYSDGETKDVTQEVSWASSEPAVASISAGGVAQGSLAGEVQITAVLAPLQEGGNALTEVATLKVTDAALTALNIEPGQAQILVGMTQTYRALALFADGHQQDVTNEANWTSLDTAIATIESTGDAIGFASGLAVGVTQVKAQFSAQEALATLVVLATQPSRLLINPLDEVIPNGTSLQYQAHLILEDGLSIDVTEQSTWQSAAMDIAAIDEQGFLVAKSLGLTQVQATLTFAGTSLSDSTSLTVVDAQVSNLVVTPAQKRVPVGTQGTYVATAYFSDGQVKDVSREAIWSASQAQVVDIVAQGKNAGDAIAKAVGTSNITASYQALSADALLEVTDAVITSLQISPINIQVPAGTKVQYQAYASFSDGSAKDVTTLGYWQSSEPQIASIGVTAENSGLADTYLAGVTNVRFDYLGLSQSTELTVTEAKVVELQISPIDLQVPVGIQGQYSAIAYYSDGHSDDVTQQASWLSSNRQIVSIVNSGADGGYAKALAEGQVDISATYAGLNSAVSSAVDSVLTSADPQAGAETVTSAIISSKTKAKVTAAILQSLVISPVSASVAAGNNQDYQLFALFSDGSSKEVTPYADWQTSDTNIATIDAFGVAHSLIEGQVNVVASYLGMQAVAELIVTDAVITKLQVSPADSAIAVGYNQQLIATAYYSDGHNSDVSRLANWNSVSPSIVQVNASGLAEGVTEGSSTVEASYQGMLASANVNVTSAILESLNITPVTATVAVGNTQQYRLFGIFSDGSNKELTYVASWQSASLAVATVDKSGLAQSYQQGKSQIKASYIGLSAIAELTVTDAEVTSLQVSPANLSVPLGTTGQYRADAFYSDGHTSDVTHLATWSVSDPSLVNIAATGSSAGFAEATAIGMTKVQAEYARISDKVDVTVTDAILEKLVISPAYSRIAAGLTQAYQATGVFSDGNSKPLTDVVSWNSSDSDIATLDRLGVAQSYQAGNVEVSANYIGLQATAELDVTDAQLDYIKVTPSLISVPITTEGQFTARAFYTDNRSEDITKVATWRSGDEGIVHIATGAPTPGFASAVGLGQTGLTVQYTTATDTAVVKVTPAELVELTVSPADASVAAGLDQAYQAYARFSDGSSKEVTLESSWQSSETDIATIDSQGVAHTLVSGRTEIQASYKSLKAKASLFVNEPSLVDLQVTPVSSTININESQQYIARAFYSDGYSNDASTAATWSLADDSIAHIVPSGFSAGRVSGDAQGQTTVTARYYGIEAQAQVIVSDFEYLGVDVEPADTHVIVNKTTQLQAFAVYRNSSGAITRKEVTNISDWRSGDASKVSIDSNGVAYGIEAGATDTFAIYQGVQGQGRINVLDSELLSLTITPDNLSAPIGTKGRYKATASYIDRPAEDVTELATWSSSQTDVVHIVTSGSEGGVATARAVGTSEITAQFDGAIDSVSAQVTAAAIERIEITPRVDTVFAENTQQFYANAYFSDGNVVDITLDADWKSDDPYTVSIQTGNSRAGEAMGTGQDGAATISASYNGYSDSLLLNVEPNVAESIEIIPNVLTLKNGDYQVVQVMVTYSNGDVFDYAKYVNWSSTDNSIAYGNREVINATGVGIATVTATMDMASGSAEVTVTP</sequence>
<feature type="domain" description="BIG2" evidence="2">
    <location>
        <begin position="137"/>
        <end position="222"/>
    </location>
</feature>
<reference evidence="3" key="1">
    <citation type="submission" date="2021-05" db="EMBL/GenBank/DDBJ databases">
        <title>Molecular characterization for Shewanella algae harboring chromosomal blaOXA-55-like strains isolated from clinical and environment sample.</title>
        <authorList>
            <person name="Ohama Y."/>
            <person name="Aoki K."/>
            <person name="Harada S."/>
            <person name="Moriya K."/>
            <person name="Ishii Y."/>
            <person name="Tateda K."/>
        </authorList>
    </citation>
    <scope>NUCLEOTIDE SEQUENCE</scope>
    <source>
        <strain evidence="3">JCM 11563</strain>
    </source>
</reference>
<dbReference type="PROSITE" id="PS51257">
    <property type="entry name" value="PROKAR_LIPOPROTEIN"/>
    <property type="match status" value="1"/>
</dbReference>
<keyword evidence="1" id="KW-0732">Signal</keyword>
<gene>
    <name evidence="3" type="ORF">TUM4438_06690</name>
</gene>
<organism evidence="3 4">
    <name type="scientific">Shewanella sairae</name>
    <dbReference type="NCBI Taxonomy" id="190310"/>
    <lineage>
        <taxon>Bacteria</taxon>
        <taxon>Pseudomonadati</taxon>
        <taxon>Pseudomonadota</taxon>
        <taxon>Gammaproteobacteria</taxon>
        <taxon>Alteromonadales</taxon>
        <taxon>Shewanellaceae</taxon>
        <taxon>Shewanella</taxon>
    </lineage>
</organism>
<feature type="domain" description="BIG2" evidence="2">
    <location>
        <begin position="702"/>
        <end position="783"/>
    </location>
</feature>
<feature type="domain" description="BIG2" evidence="2">
    <location>
        <begin position="1226"/>
        <end position="1311"/>
    </location>
</feature>
<comment type="caution">
    <text evidence="3">The sequence shown here is derived from an EMBL/GenBank/DDBJ whole genome shotgun (WGS) entry which is preliminary data.</text>
</comment>
<evidence type="ECO:0000256" key="1">
    <source>
        <dbReference type="SAM" id="SignalP"/>
    </source>
</evidence>
<dbReference type="Proteomes" id="UP000887104">
    <property type="component" value="Unassembled WGS sequence"/>
</dbReference>
<dbReference type="RefSeq" id="WP_220779403.1">
    <property type="nucleotide sequence ID" value="NZ_BPEY01000007.1"/>
</dbReference>
<feature type="domain" description="BIG2" evidence="2">
    <location>
        <begin position="1050"/>
        <end position="1135"/>
    </location>
</feature>
<dbReference type="Gene3D" id="2.60.40.1080">
    <property type="match status" value="18"/>
</dbReference>
<feature type="domain" description="BIG2" evidence="2">
    <location>
        <begin position="964"/>
        <end position="1043"/>
    </location>
</feature>
<feature type="chain" id="PRO_5045162059" description="BIG2 domain-containing protein" evidence="1">
    <location>
        <begin position="21"/>
        <end position="1670"/>
    </location>
</feature>
<dbReference type="SMART" id="SM00635">
    <property type="entry name" value="BID_2"/>
    <property type="match status" value="17"/>
</dbReference>
<feature type="domain" description="BIG2" evidence="2">
    <location>
        <begin position="1406"/>
        <end position="1491"/>
    </location>
</feature>
<feature type="domain" description="BIG2" evidence="2">
    <location>
        <begin position="1496"/>
        <end position="1582"/>
    </location>
</feature>